<proteinExistence type="predicted"/>
<gene>
    <name evidence="1" type="ORF">BKM03_08430</name>
</gene>
<dbReference type="EMBL" id="CP026562">
    <property type="protein sequence ID" value="AVB19273.1"/>
    <property type="molecule type" value="Genomic_DNA"/>
</dbReference>
<name>A0AAD0DZY5_9PSED</name>
<protein>
    <submittedName>
        <fullName evidence="1">Uncharacterized protein</fullName>
    </submittedName>
</protein>
<reference evidence="1 2" key="1">
    <citation type="submission" date="2018-02" db="EMBL/GenBank/DDBJ databases">
        <title>Comparative genomics of Pseudomonas syringae.</title>
        <authorList>
            <person name="Hulin M.T."/>
        </authorList>
    </citation>
    <scope>NUCLEOTIDE SEQUENCE [LARGE SCALE GENOMIC DNA]</scope>
    <source>
        <strain evidence="1 2">R2leaf</strain>
    </source>
</reference>
<accession>A0AAD0DZY5</accession>
<evidence type="ECO:0000313" key="1">
    <source>
        <dbReference type="EMBL" id="AVB19273.1"/>
    </source>
</evidence>
<dbReference type="KEGG" id="pavl:BKM03_08430"/>
<dbReference type="Proteomes" id="UP000236903">
    <property type="component" value="Chromosome"/>
</dbReference>
<evidence type="ECO:0000313" key="2">
    <source>
        <dbReference type="Proteomes" id="UP000236903"/>
    </source>
</evidence>
<sequence length="64" mass="6840">MGCEAALKPVTLVVTDTHCAQVLLPVPGRSRTSPLLQKMEFPAGSQASPGPLLQTMINGYKIFE</sequence>
<organism evidence="1 2">
    <name type="scientific">Pseudomonas avellanae</name>
    <dbReference type="NCBI Taxonomy" id="46257"/>
    <lineage>
        <taxon>Bacteria</taxon>
        <taxon>Pseudomonadati</taxon>
        <taxon>Pseudomonadota</taxon>
        <taxon>Gammaproteobacteria</taxon>
        <taxon>Pseudomonadales</taxon>
        <taxon>Pseudomonadaceae</taxon>
        <taxon>Pseudomonas</taxon>
    </lineage>
</organism>
<dbReference type="AlphaFoldDB" id="A0AAD0DZY5"/>